<evidence type="ECO:0000256" key="1">
    <source>
        <dbReference type="ARBA" id="ARBA00022729"/>
    </source>
</evidence>
<dbReference type="KEGG" id="meso:BSQ44_19770"/>
<dbReference type="AlphaFoldDB" id="A0A1L3SV94"/>
<proteinExistence type="predicted"/>
<dbReference type="Proteomes" id="UP000182840">
    <property type="component" value="Chromosome"/>
</dbReference>
<name>A0A1L3SV94_9HYPH</name>
<gene>
    <name evidence="3" type="ORF">BSQ44_19770</name>
</gene>
<dbReference type="EMBL" id="CP018171">
    <property type="protein sequence ID" value="APH73363.1"/>
    <property type="molecule type" value="Genomic_DNA"/>
</dbReference>
<evidence type="ECO:0000313" key="4">
    <source>
        <dbReference type="Proteomes" id="UP000182840"/>
    </source>
</evidence>
<evidence type="ECO:0000313" key="3">
    <source>
        <dbReference type="EMBL" id="APH73363.1"/>
    </source>
</evidence>
<dbReference type="Pfam" id="PF13505">
    <property type="entry name" value="OMP_b-brl"/>
    <property type="match status" value="1"/>
</dbReference>
<protein>
    <recommendedName>
        <fullName evidence="2">Outer membrane protein beta-barrel domain-containing protein</fullName>
    </recommendedName>
</protein>
<evidence type="ECO:0000259" key="2">
    <source>
        <dbReference type="Pfam" id="PF13505"/>
    </source>
</evidence>
<dbReference type="InterPro" id="IPR011250">
    <property type="entry name" value="OMP/PagP_B-barrel"/>
</dbReference>
<dbReference type="Gene3D" id="2.40.160.20">
    <property type="match status" value="1"/>
</dbReference>
<feature type="domain" description="Outer membrane protein beta-barrel" evidence="2">
    <location>
        <begin position="4"/>
        <end position="192"/>
    </location>
</feature>
<organism evidence="3 4">
    <name type="scientific">Aquibium oceanicum</name>
    <dbReference type="NCBI Taxonomy" id="1670800"/>
    <lineage>
        <taxon>Bacteria</taxon>
        <taxon>Pseudomonadati</taxon>
        <taxon>Pseudomonadota</taxon>
        <taxon>Alphaproteobacteria</taxon>
        <taxon>Hyphomicrobiales</taxon>
        <taxon>Phyllobacteriaceae</taxon>
        <taxon>Aquibium</taxon>
    </lineage>
</organism>
<dbReference type="InterPro" id="IPR006315">
    <property type="entry name" value="OM_autotransptr_brl_dom"/>
</dbReference>
<accession>A0A1L3SV94</accession>
<dbReference type="GO" id="GO:0019867">
    <property type="term" value="C:outer membrane"/>
    <property type="evidence" value="ECO:0007669"/>
    <property type="project" value="InterPro"/>
</dbReference>
<reference evidence="4" key="1">
    <citation type="submission" date="2016-11" db="EMBL/GenBank/DDBJ databases">
        <title>Mesorhizobium oceanicum sp. nov., isolated from deep seawater in South China Sea.</title>
        <authorList>
            <person name="Fu G.-Y."/>
        </authorList>
    </citation>
    <scope>NUCLEOTIDE SEQUENCE [LARGE SCALE GENOMIC DNA]</scope>
    <source>
        <strain evidence="4">B7</strain>
    </source>
</reference>
<dbReference type="NCBIfam" id="TIGR01414">
    <property type="entry name" value="autotrans_barl"/>
    <property type="match status" value="1"/>
</dbReference>
<dbReference type="SUPFAM" id="SSF56925">
    <property type="entry name" value="OMPA-like"/>
    <property type="match status" value="1"/>
</dbReference>
<sequence>MVAVLAAGFVAFSNHAGAQETLSGKADYGGFYLTAKVGVALPGDLDVSASAASANGYGPFSGEISFDPGPMFSAGVGMIFTPNIRGELELGYAQNKASSYSFDNVAVPNGWATGTVSTTSLAAVGYYDFHQFGGFVPYLSAGIAAVHVRTDDLVVQTNTDGTTRGSDTVAAVRLGAGVNYAVTEKVSLGLDYFALIGGESKLTFTDPIGPGGAGSPFSRTITSDTMGHALSAKLSVKF</sequence>
<keyword evidence="4" id="KW-1185">Reference proteome</keyword>
<keyword evidence="1" id="KW-0732">Signal</keyword>
<dbReference type="InterPro" id="IPR027385">
    <property type="entry name" value="Beta-barrel_OMP"/>
</dbReference>